<dbReference type="GO" id="GO:0003677">
    <property type="term" value="F:DNA binding"/>
    <property type="evidence" value="ECO:0007669"/>
    <property type="project" value="InterPro"/>
</dbReference>
<sequence length="436" mass="49013">MPGNEGVVHVEEITEEPVQVVARVCAIDIGKAGLVACVRVPHDTRPDRRVQEIREYTTVTPALLELADWLRVERVELVAMEATSDYWKPVFYLLEAEGFECWLLNAKHVKNVPGRPKTDRLDAVWLAKVVERGMCRPSLVHPKPIRQLRDVTRYRRSLVREQTREKQRLEKTLEDAQIKLDSVISDLHGVSGRQMMQAMIDGQRDPKVLAEMAHGSMRRKIPQLREALTGHFDDHHAFICATMLRRIDALAADIANLDTRIEELIAPFAAVVEKLDEVTGIGVQSALEIIAEIGVNITVFPTAAHLVSWAKFSPIDAQSAGRKKANSTGKGNPWLAATLGEVVAGLSRTSTFLGDRYRRLARRRGKKRAVVAVGNSVLTIVWHLLTDPDARYQDLGPGFHESRIRKQRRQRDLIRQLEQLTGQKVDLQPLPQPAIA</sequence>
<evidence type="ECO:0000259" key="3">
    <source>
        <dbReference type="Pfam" id="PF02371"/>
    </source>
</evidence>
<evidence type="ECO:0000313" key="4">
    <source>
        <dbReference type="EMBL" id="SIM82423.1"/>
    </source>
</evidence>
<accession>A0A1N5WAX6</accession>
<dbReference type="InterPro" id="IPR047650">
    <property type="entry name" value="Transpos_IS110"/>
</dbReference>
<dbReference type="InterPro" id="IPR002525">
    <property type="entry name" value="Transp_IS110-like_N"/>
</dbReference>
<dbReference type="OrthoDB" id="9815354at2"/>
<dbReference type="Pfam" id="PF01548">
    <property type="entry name" value="DEDD_Tnp_IS110"/>
    <property type="match status" value="1"/>
</dbReference>
<dbReference type="Pfam" id="PF02371">
    <property type="entry name" value="Transposase_20"/>
    <property type="match status" value="1"/>
</dbReference>
<feature type="domain" description="Transposase IS110-like N-terminal" evidence="2">
    <location>
        <begin position="25"/>
        <end position="175"/>
    </location>
</feature>
<evidence type="ECO:0000313" key="5">
    <source>
        <dbReference type="Proteomes" id="UP000185124"/>
    </source>
</evidence>
<dbReference type="PANTHER" id="PTHR33055:SF15">
    <property type="entry name" value="TRANSPOSASE-RELATED"/>
    <property type="match status" value="1"/>
</dbReference>
<gene>
    <name evidence="4" type="ORF">SAMN04489832_2316</name>
</gene>
<reference evidence="5" key="1">
    <citation type="submission" date="2016-12" db="EMBL/GenBank/DDBJ databases">
        <authorList>
            <person name="Varghese N."/>
            <person name="Submissions S."/>
        </authorList>
    </citation>
    <scope>NUCLEOTIDE SEQUENCE [LARGE SCALE GENOMIC DNA]</scope>
    <source>
        <strain evidence="5">DSM 45599</strain>
    </source>
</reference>
<dbReference type="RefSeq" id="WP_074311185.1">
    <property type="nucleotide sequence ID" value="NZ_FSQT01000001.1"/>
</dbReference>
<dbReference type="STRING" id="709881.SAMN04489832_2316"/>
<evidence type="ECO:0000256" key="1">
    <source>
        <dbReference type="SAM" id="Coils"/>
    </source>
</evidence>
<dbReference type="NCBIfam" id="NF033542">
    <property type="entry name" value="transpos_IS110"/>
    <property type="match status" value="1"/>
</dbReference>
<dbReference type="InterPro" id="IPR003346">
    <property type="entry name" value="Transposase_20"/>
</dbReference>
<dbReference type="AlphaFoldDB" id="A0A1N5WAX6"/>
<organism evidence="4 5">
    <name type="scientific">Micromonospora cremea</name>
    <dbReference type="NCBI Taxonomy" id="709881"/>
    <lineage>
        <taxon>Bacteria</taxon>
        <taxon>Bacillati</taxon>
        <taxon>Actinomycetota</taxon>
        <taxon>Actinomycetes</taxon>
        <taxon>Micromonosporales</taxon>
        <taxon>Micromonosporaceae</taxon>
        <taxon>Micromonospora</taxon>
    </lineage>
</organism>
<dbReference type="GO" id="GO:0006313">
    <property type="term" value="P:DNA transposition"/>
    <property type="evidence" value="ECO:0007669"/>
    <property type="project" value="InterPro"/>
</dbReference>
<dbReference type="Proteomes" id="UP000185124">
    <property type="component" value="Unassembled WGS sequence"/>
</dbReference>
<name>A0A1N5WAX6_9ACTN</name>
<proteinExistence type="predicted"/>
<feature type="coiled-coil region" evidence="1">
    <location>
        <begin position="159"/>
        <end position="186"/>
    </location>
</feature>
<evidence type="ECO:0000259" key="2">
    <source>
        <dbReference type="Pfam" id="PF01548"/>
    </source>
</evidence>
<protein>
    <submittedName>
        <fullName evidence="4">Transposase</fullName>
    </submittedName>
</protein>
<keyword evidence="5" id="KW-1185">Reference proteome</keyword>
<dbReference type="GO" id="GO:0004803">
    <property type="term" value="F:transposase activity"/>
    <property type="evidence" value="ECO:0007669"/>
    <property type="project" value="InterPro"/>
</dbReference>
<keyword evidence="1" id="KW-0175">Coiled coil</keyword>
<feature type="domain" description="Transposase IS116/IS110/IS902 C-terminal" evidence="3">
    <location>
        <begin position="273"/>
        <end position="348"/>
    </location>
</feature>
<dbReference type="EMBL" id="FSQT01000001">
    <property type="protein sequence ID" value="SIM82423.1"/>
    <property type="molecule type" value="Genomic_DNA"/>
</dbReference>
<dbReference type="PANTHER" id="PTHR33055">
    <property type="entry name" value="TRANSPOSASE FOR INSERTION SEQUENCE ELEMENT IS1111A"/>
    <property type="match status" value="1"/>
</dbReference>